<sequence>MKFLTKWILTFGLLSLILAGCGTSENANDKTNGSTTAQNENQDSQKHDEHGTDNGQGEEEANNKEKNNEEKGSDRILEQKLQYKINDEIKEETAFLKSSDNQPYSMYVLPGFELTAEEPNKDVLYLSENDHIFMRIELLPVDTDWKTLEDGTKAQLQSVNDDVQTIEAPSEDFFKDSIALEASNDEDVITAYLIKSQEQPIKFTIFTKKELNNKDAFVQMGKTILIEK</sequence>
<reference evidence="3 4" key="1">
    <citation type="submission" date="2021-05" db="EMBL/GenBank/DDBJ databases">
        <title>Novel Bacillus species.</title>
        <authorList>
            <person name="Liu G."/>
        </authorList>
    </citation>
    <scope>NUCLEOTIDE SEQUENCE [LARGE SCALE GENOMIC DNA]</scope>
    <source>
        <strain evidence="3 4">FJAT-49705</strain>
    </source>
</reference>
<evidence type="ECO:0000313" key="3">
    <source>
        <dbReference type="EMBL" id="MBS4189015.1"/>
    </source>
</evidence>
<evidence type="ECO:0000256" key="2">
    <source>
        <dbReference type="SAM" id="SignalP"/>
    </source>
</evidence>
<dbReference type="EMBL" id="JAGYPM010000001">
    <property type="protein sequence ID" value="MBS4189015.1"/>
    <property type="molecule type" value="Genomic_DNA"/>
</dbReference>
<dbReference type="Proteomes" id="UP000681027">
    <property type="component" value="Unassembled WGS sequence"/>
</dbReference>
<proteinExistence type="predicted"/>
<comment type="caution">
    <text evidence="3">The sequence shown here is derived from an EMBL/GenBank/DDBJ whole genome shotgun (WGS) entry which is preliminary data.</text>
</comment>
<feature type="compositionally biased region" description="Polar residues" evidence="1">
    <location>
        <begin position="27"/>
        <end position="42"/>
    </location>
</feature>
<feature type="compositionally biased region" description="Basic and acidic residues" evidence="1">
    <location>
        <begin position="43"/>
        <end position="52"/>
    </location>
</feature>
<organism evidence="3 4">
    <name type="scientific">Cytobacillus citreus</name>
    <dbReference type="NCBI Taxonomy" id="2833586"/>
    <lineage>
        <taxon>Bacteria</taxon>
        <taxon>Bacillati</taxon>
        <taxon>Bacillota</taxon>
        <taxon>Bacilli</taxon>
        <taxon>Bacillales</taxon>
        <taxon>Bacillaceae</taxon>
        <taxon>Cytobacillus</taxon>
    </lineage>
</organism>
<evidence type="ECO:0000313" key="4">
    <source>
        <dbReference type="Proteomes" id="UP000681027"/>
    </source>
</evidence>
<dbReference type="RefSeq" id="WP_213100499.1">
    <property type="nucleotide sequence ID" value="NZ_JAGYPM010000001.1"/>
</dbReference>
<keyword evidence="2" id="KW-0732">Signal</keyword>
<feature type="signal peptide" evidence="2">
    <location>
        <begin position="1"/>
        <end position="27"/>
    </location>
</feature>
<evidence type="ECO:0008006" key="5">
    <source>
        <dbReference type="Google" id="ProtNLM"/>
    </source>
</evidence>
<accession>A0ABS5NMJ8</accession>
<protein>
    <recommendedName>
        <fullName evidence="5">Lipoprotein</fullName>
    </recommendedName>
</protein>
<feature type="region of interest" description="Disordered" evidence="1">
    <location>
        <begin position="27"/>
        <end position="77"/>
    </location>
</feature>
<keyword evidence="4" id="KW-1185">Reference proteome</keyword>
<dbReference type="PROSITE" id="PS51257">
    <property type="entry name" value="PROKAR_LIPOPROTEIN"/>
    <property type="match status" value="1"/>
</dbReference>
<feature type="compositionally biased region" description="Basic and acidic residues" evidence="1">
    <location>
        <begin position="61"/>
        <end position="77"/>
    </location>
</feature>
<gene>
    <name evidence="3" type="ORF">KHA94_02140</name>
</gene>
<evidence type="ECO:0000256" key="1">
    <source>
        <dbReference type="SAM" id="MobiDB-lite"/>
    </source>
</evidence>
<feature type="chain" id="PRO_5047487700" description="Lipoprotein" evidence="2">
    <location>
        <begin position="28"/>
        <end position="228"/>
    </location>
</feature>
<name>A0ABS5NMJ8_9BACI</name>